<dbReference type="InterPro" id="IPR009045">
    <property type="entry name" value="Zn_M74/Hedgehog-like"/>
</dbReference>
<dbReference type="SUPFAM" id="SSF55166">
    <property type="entry name" value="Hedgehog/DD-peptidase"/>
    <property type="match status" value="1"/>
</dbReference>
<evidence type="ECO:0000313" key="1">
    <source>
        <dbReference type="EMBL" id="MDR7122078.1"/>
    </source>
</evidence>
<organism evidence="1 2">
    <name type="scientific">Rheinheimera soli</name>
    <dbReference type="NCBI Taxonomy" id="443616"/>
    <lineage>
        <taxon>Bacteria</taxon>
        <taxon>Pseudomonadati</taxon>
        <taxon>Pseudomonadota</taxon>
        <taxon>Gammaproteobacteria</taxon>
        <taxon>Chromatiales</taxon>
        <taxon>Chromatiaceae</taxon>
        <taxon>Rheinheimera</taxon>
    </lineage>
</organism>
<gene>
    <name evidence="1" type="ORF">J2W69_003035</name>
</gene>
<evidence type="ECO:0008006" key="3">
    <source>
        <dbReference type="Google" id="ProtNLM"/>
    </source>
</evidence>
<name>A0ABU1W2W9_9GAMM</name>
<proteinExistence type="predicted"/>
<protein>
    <recommendedName>
        <fullName evidence="3">Peptidase M15</fullName>
    </recommendedName>
</protein>
<evidence type="ECO:0000313" key="2">
    <source>
        <dbReference type="Proteomes" id="UP001257909"/>
    </source>
</evidence>
<dbReference type="RefSeq" id="WP_310279957.1">
    <property type="nucleotide sequence ID" value="NZ_JAVDWR010000012.1"/>
</dbReference>
<dbReference type="Proteomes" id="UP001257909">
    <property type="component" value="Unassembled WGS sequence"/>
</dbReference>
<reference evidence="1 2" key="1">
    <citation type="submission" date="2023-07" db="EMBL/GenBank/DDBJ databases">
        <title>Sorghum-associated microbial communities from plants grown in Nebraska, USA.</title>
        <authorList>
            <person name="Schachtman D."/>
        </authorList>
    </citation>
    <scope>NUCLEOTIDE SEQUENCE [LARGE SCALE GENOMIC DNA]</scope>
    <source>
        <strain evidence="1 2">4138</strain>
    </source>
</reference>
<accession>A0ABU1W2W9</accession>
<dbReference type="EMBL" id="JAVDWR010000012">
    <property type="protein sequence ID" value="MDR7122078.1"/>
    <property type="molecule type" value="Genomic_DNA"/>
</dbReference>
<keyword evidence="2" id="KW-1185">Reference proteome</keyword>
<comment type="caution">
    <text evidence="1">The sequence shown here is derived from an EMBL/GenBank/DDBJ whole genome shotgun (WGS) entry which is preliminary data.</text>
</comment>
<sequence>MNAKAQALHNQLVHWFQQKRQVQCCNTPSVESARYLELLVNNLLLPIEENLGEISISYGFVGPELNRYIQRHSSVSTAPLLDQHACCEVNSKGKTISLRPGAACDFFVLGFEDKMHEVVLFICQHLAFDKLYFYGRNRPIHLSISDTPMRHLQVMQQNKNGRRYPGKKAFSDNALALAKEL</sequence>